<dbReference type="PANTHER" id="PTHR21064:SF6">
    <property type="entry name" value="AMINOGLYCOSIDE PHOSPHOTRANSFERASE DOMAIN-CONTAINING PROTEIN"/>
    <property type="match status" value="1"/>
</dbReference>
<dbReference type="SUPFAM" id="SSF56112">
    <property type="entry name" value="Protein kinase-like (PK-like)"/>
    <property type="match status" value="1"/>
</dbReference>
<dbReference type="InterPro" id="IPR011009">
    <property type="entry name" value="Kinase-like_dom_sf"/>
</dbReference>
<evidence type="ECO:0000256" key="1">
    <source>
        <dbReference type="ARBA" id="ARBA00038240"/>
    </source>
</evidence>
<proteinExistence type="inferred from homology"/>
<accession>A0A841FE87</accession>
<dbReference type="Pfam" id="PF01636">
    <property type="entry name" value="APH"/>
    <property type="match status" value="1"/>
</dbReference>
<gene>
    <name evidence="3" type="ORF">HNR73_001685</name>
</gene>
<dbReference type="Gene3D" id="3.90.1200.10">
    <property type="match status" value="1"/>
</dbReference>
<reference evidence="3 4" key="1">
    <citation type="submission" date="2020-08" db="EMBL/GenBank/DDBJ databases">
        <title>Genomic Encyclopedia of Type Strains, Phase IV (KMG-IV): sequencing the most valuable type-strain genomes for metagenomic binning, comparative biology and taxonomic classification.</title>
        <authorList>
            <person name="Goeker M."/>
        </authorList>
    </citation>
    <scope>NUCLEOTIDE SEQUENCE [LARGE SCALE GENOMIC DNA]</scope>
    <source>
        <strain evidence="3 4">YIM 65646</strain>
    </source>
</reference>
<evidence type="ECO:0000313" key="4">
    <source>
        <dbReference type="Proteomes" id="UP000548476"/>
    </source>
</evidence>
<protein>
    <submittedName>
        <fullName evidence="3">Homoserine kinase type II</fullName>
        <ecNumber evidence="3">2.7.1.39</ecNumber>
    </submittedName>
</protein>
<keyword evidence="4" id="KW-1185">Reference proteome</keyword>
<sequence>MVLTSAPPPATVIAQWRLGRVHKIHRVATGMMNKNWRVDTDTGSYVLKLFLDVRGPQLAFQIRVLRALAAVGVPVPLPVLTQHNTDTILISGHEYGVFPWVTGVHRSGLSMTIERCAELGATLGRIHGTLRRTLPTPPHPYQASAAPAVQALTNIDRLLDVVDSRNGNTDFDRLAERTLRMKRGMLLRLADRYPPQIPTTMAGYVHGDFHPHNVLLDRTDDVIAVLDWDRLRIGPYARELVRAATFFFTYGDERGFDLERAQTFVAGYRRVFDIGAPAIADGVHRLWWERLTENWIVEWHYLRKNPASDHLLAGQAALLQWWTARYDEVMTALTV</sequence>
<dbReference type="EMBL" id="JACHGT010000003">
    <property type="protein sequence ID" value="MBB6033835.1"/>
    <property type="molecule type" value="Genomic_DNA"/>
</dbReference>
<dbReference type="InterPro" id="IPR050249">
    <property type="entry name" value="Pseudomonas-type_ThrB"/>
</dbReference>
<dbReference type="AlphaFoldDB" id="A0A841FE87"/>
<evidence type="ECO:0000259" key="2">
    <source>
        <dbReference type="Pfam" id="PF01636"/>
    </source>
</evidence>
<feature type="domain" description="Aminoglycoside phosphotransferase" evidence="2">
    <location>
        <begin position="24"/>
        <end position="270"/>
    </location>
</feature>
<dbReference type="GO" id="GO:0004413">
    <property type="term" value="F:homoserine kinase activity"/>
    <property type="evidence" value="ECO:0007669"/>
    <property type="project" value="UniProtKB-EC"/>
</dbReference>
<comment type="similarity">
    <text evidence="1">Belongs to the pseudomonas-type ThrB family.</text>
</comment>
<dbReference type="PANTHER" id="PTHR21064">
    <property type="entry name" value="AMINOGLYCOSIDE PHOSPHOTRANSFERASE DOMAIN-CONTAINING PROTEIN-RELATED"/>
    <property type="match status" value="1"/>
</dbReference>
<dbReference type="Gene3D" id="3.30.200.20">
    <property type="entry name" value="Phosphorylase Kinase, domain 1"/>
    <property type="match status" value="1"/>
</dbReference>
<keyword evidence="3" id="KW-0418">Kinase</keyword>
<dbReference type="EC" id="2.7.1.39" evidence="3"/>
<organism evidence="3 4">
    <name type="scientific">Phytomonospora endophytica</name>
    <dbReference type="NCBI Taxonomy" id="714109"/>
    <lineage>
        <taxon>Bacteria</taxon>
        <taxon>Bacillati</taxon>
        <taxon>Actinomycetota</taxon>
        <taxon>Actinomycetes</taxon>
        <taxon>Micromonosporales</taxon>
        <taxon>Micromonosporaceae</taxon>
        <taxon>Phytomonospora</taxon>
    </lineage>
</organism>
<keyword evidence="3" id="KW-0808">Transferase</keyword>
<comment type="caution">
    <text evidence="3">The sequence shown here is derived from an EMBL/GenBank/DDBJ whole genome shotgun (WGS) entry which is preliminary data.</text>
</comment>
<dbReference type="RefSeq" id="WP_184786693.1">
    <property type="nucleotide sequence ID" value="NZ_BONT01000013.1"/>
</dbReference>
<dbReference type="Proteomes" id="UP000548476">
    <property type="component" value="Unassembled WGS sequence"/>
</dbReference>
<name>A0A841FE87_9ACTN</name>
<evidence type="ECO:0000313" key="3">
    <source>
        <dbReference type="EMBL" id="MBB6033835.1"/>
    </source>
</evidence>
<dbReference type="InterPro" id="IPR002575">
    <property type="entry name" value="Aminoglycoside_PTrfase"/>
</dbReference>